<dbReference type="Gene3D" id="2.30.30.40">
    <property type="entry name" value="SH3 Domains"/>
    <property type="match status" value="1"/>
</dbReference>
<keyword evidence="6" id="KW-1185">Reference proteome</keyword>
<dbReference type="InterPro" id="IPR001452">
    <property type="entry name" value="SH3_domain"/>
</dbReference>
<reference evidence="5 6" key="1">
    <citation type="submission" date="2019-07" db="EMBL/GenBank/DDBJ databases">
        <title>Annotation for the trematode Paragonimus westermani.</title>
        <authorList>
            <person name="Choi Y.-J."/>
        </authorList>
    </citation>
    <scope>NUCLEOTIDE SEQUENCE [LARGE SCALE GENOMIC DNA]</scope>
    <source>
        <strain evidence="5">180907_Pwestermani</strain>
    </source>
</reference>
<comment type="caution">
    <text evidence="5">The sequence shown here is derived from an EMBL/GenBank/DDBJ whole genome shotgun (WGS) entry which is preliminary data.</text>
</comment>
<evidence type="ECO:0000256" key="3">
    <source>
        <dbReference type="SAM" id="MobiDB-lite"/>
    </source>
</evidence>
<dbReference type="SMART" id="SM00326">
    <property type="entry name" value="SH3"/>
    <property type="match status" value="1"/>
</dbReference>
<dbReference type="SUPFAM" id="SSF50044">
    <property type="entry name" value="SH3-domain"/>
    <property type="match status" value="1"/>
</dbReference>
<dbReference type="Proteomes" id="UP000699462">
    <property type="component" value="Unassembled WGS sequence"/>
</dbReference>
<evidence type="ECO:0000259" key="4">
    <source>
        <dbReference type="PROSITE" id="PS50002"/>
    </source>
</evidence>
<keyword evidence="1 2" id="KW-0728">SH3 domain</keyword>
<dbReference type="OrthoDB" id="446293at2759"/>
<proteinExistence type="predicted"/>
<dbReference type="Pfam" id="PF14604">
    <property type="entry name" value="SH3_9"/>
    <property type="match status" value="1"/>
</dbReference>
<name>A0A8T0DR87_9TREM</name>
<dbReference type="EMBL" id="JTDF01001363">
    <property type="protein sequence ID" value="KAF8570130.1"/>
    <property type="molecule type" value="Genomic_DNA"/>
</dbReference>
<feature type="domain" description="SH3" evidence="4">
    <location>
        <begin position="472"/>
        <end position="536"/>
    </location>
</feature>
<evidence type="ECO:0000256" key="2">
    <source>
        <dbReference type="PROSITE-ProRule" id="PRU00192"/>
    </source>
</evidence>
<dbReference type="AlphaFoldDB" id="A0A8T0DR87"/>
<dbReference type="InterPro" id="IPR036028">
    <property type="entry name" value="SH3-like_dom_sf"/>
</dbReference>
<evidence type="ECO:0000313" key="6">
    <source>
        <dbReference type="Proteomes" id="UP000699462"/>
    </source>
</evidence>
<sequence length="536" mass="61826">MGTDINMEFRRRLNMGNGSYENQQMGADLTKLEELGKQICAIKDGISTFLLGLSKTSLAFSSLTEALADLIDPSGEQFANIYAGLLDIQTCLSRFSTELSYELPEPMEQQMVTYKSMNIQHNNNSKRDGNNDQNGATLHSRLQSLQQNCVSACCDTWLLLLRKYTKENVKITKISQNLTSQIMDLQTKVLQCTDTTQSKSTTLPGSPNLWSSPRLSAHTNGTRTLTGDETETQLHIASSKPDRPLRFRELEALQKLSSSSQHVNIDYEDAGVDTHSDKRHVTQIHRIPLDERRTDKSPRIIFASSERRSEQNDLYSSKRRSPMSQFKPLNRFELPQLSRNTRLDNSELQIYEEQETRLTPRERRSQTESEYLYSADDKRAERNSYKNDGVRIIEISSSRSKQRLTEIDRRANGDIRGYDYDKPRRDTINSANNRDIYIKWNRLSRRTHNDDRTYRDKLQLSPSLYNSTRKANRTVEVVATHSYVAQDIDELSLSKNDVIRVLPWPSNMEEENGWLFGERVSDRIRGLFPVNYTRPR</sequence>
<evidence type="ECO:0000313" key="5">
    <source>
        <dbReference type="EMBL" id="KAF8570130.1"/>
    </source>
</evidence>
<gene>
    <name evidence="5" type="ORF">P879_01837</name>
</gene>
<organism evidence="5 6">
    <name type="scientific">Paragonimus westermani</name>
    <dbReference type="NCBI Taxonomy" id="34504"/>
    <lineage>
        <taxon>Eukaryota</taxon>
        <taxon>Metazoa</taxon>
        <taxon>Spiralia</taxon>
        <taxon>Lophotrochozoa</taxon>
        <taxon>Platyhelminthes</taxon>
        <taxon>Trematoda</taxon>
        <taxon>Digenea</taxon>
        <taxon>Plagiorchiida</taxon>
        <taxon>Troglotremata</taxon>
        <taxon>Troglotrematidae</taxon>
        <taxon>Paragonimus</taxon>
    </lineage>
</organism>
<protein>
    <recommendedName>
        <fullName evidence="4">SH3 domain-containing protein</fullName>
    </recommendedName>
</protein>
<feature type="region of interest" description="Disordered" evidence="3">
    <location>
        <begin position="301"/>
        <end position="331"/>
    </location>
</feature>
<evidence type="ECO:0000256" key="1">
    <source>
        <dbReference type="ARBA" id="ARBA00022443"/>
    </source>
</evidence>
<feature type="region of interest" description="Disordered" evidence="3">
    <location>
        <begin position="345"/>
        <end position="371"/>
    </location>
</feature>
<accession>A0A8T0DR87</accession>
<feature type="compositionally biased region" description="Basic and acidic residues" evidence="3">
    <location>
        <begin position="354"/>
        <end position="367"/>
    </location>
</feature>
<feature type="region of interest" description="Disordered" evidence="3">
    <location>
        <begin position="197"/>
        <end position="216"/>
    </location>
</feature>
<dbReference type="PROSITE" id="PS50002">
    <property type="entry name" value="SH3"/>
    <property type="match status" value="1"/>
</dbReference>